<dbReference type="SUPFAM" id="SSF81423">
    <property type="entry name" value="Mitochondrial cytochrome c oxidase subunit VIIb"/>
    <property type="match status" value="1"/>
</dbReference>
<dbReference type="OrthoDB" id="9937520at2759"/>
<dbReference type="Proteomes" id="UP000314294">
    <property type="component" value="Unassembled WGS sequence"/>
</dbReference>
<proteinExistence type="inferred from homology"/>
<evidence type="ECO:0000256" key="6">
    <source>
        <dbReference type="ARBA" id="ARBA00022946"/>
    </source>
</evidence>
<evidence type="ECO:0000256" key="2">
    <source>
        <dbReference type="ARBA" id="ARBA00004673"/>
    </source>
</evidence>
<dbReference type="EMBL" id="SRLO01000388">
    <property type="protein sequence ID" value="TNN58114.1"/>
    <property type="molecule type" value="Genomic_DNA"/>
</dbReference>
<comment type="similarity">
    <text evidence="3">Belongs to the cytochrome c oxidase VIIb family.</text>
</comment>
<dbReference type="Gene3D" id="4.10.51.10">
    <property type="entry name" value="Cytochrome C Oxidase, chain K"/>
    <property type="match status" value="1"/>
</dbReference>
<dbReference type="AlphaFoldDB" id="A0A4Z2GZU0"/>
<dbReference type="InterPro" id="IPR008433">
    <property type="entry name" value="Cyt_c_oxidase_suVIIB"/>
</dbReference>
<keyword evidence="11" id="KW-1185">Reference proteome</keyword>
<comment type="caution">
    <text evidence="10">The sequence shown here is derived from an EMBL/GenBank/DDBJ whole genome shotgun (WGS) entry which is preliminary data.</text>
</comment>
<gene>
    <name evidence="10" type="ORF">EYF80_031637</name>
</gene>
<protein>
    <submittedName>
        <fullName evidence="10">Uncharacterized protein</fullName>
    </submittedName>
</protein>
<evidence type="ECO:0000256" key="7">
    <source>
        <dbReference type="ARBA" id="ARBA00022989"/>
    </source>
</evidence>
<name>A0A4Z2GZU0_9TELE</name>
<sequence length="108" mass="11919">MAYEDDDVQMVSESTKLDNMYRFAKAAVNVTGQAARQVRNSSSASEEAFHAKYGVAMMIGGTVFCGAVWSYTWPWLSVGCSSFLGSPCDQAGQKQEDSMENYIYSEKN</sequence>
<keyword evidence="9" id="KW-0472">Membrane</keyword>
<dbReference type="UniPathway" id="UPA00705"/>
<keyword evidence="4" id="KW-0812">Transmembrane</keyword>
<organism evidence="10 11">
    <name type="scientific">Liparis tanakae</name>
    <name type="common">Tanaka's snailfish</name>
    <dbReference type="NCBI Taxonomy" id="230148"/>
    <lineage>
        <taxon>Eukaryota</taxon>
        <taxon>Metazoa</taxon>
        <taxon>Chordata</taxon>
        <taxon>Craniata</taxon>
        <taxon>Vertebrata</taxon>
        <taxon>Euteleostomi</taxon>
        <taxon>Actinopterygii</taxon>
        <taxon>Neopterygii</taxon>
        <taxon>Teleostei</taxon>
        <taxon>Neoteleostei</taxon>
        <taxon>Acanthomorphata</taxon>
        <taxon>Eupercaria</taxon>
        <taxon>Perciformes</taxon>
        <taxon>Cottioidei</taxon>
        <taxon>Cottales</taxon>
        <taxon>Liparidae</taxon>
        <taxon>Liparis</taxon>
    </lineage>
</organism>
<evidence type="ECO:0000256" key="4">
    <source>
        <dbReference type="ARBA" id="ARBA00022692"/>
    </source>
</evidence>
<comment type="pathway">
    <text evidence="2">Energy metabolism; oxidative phosphorylation.</text>
</comment>
<evidence type="ECO:0000256" key="9">
    <source>
        <dbReference type="ARBA" id="ARBA00023136"/>
    </source>
</evidence>
<evidence type="ECO:0000313" key="11">
    <source>
        <dbReference type="Proteomes" id="UP000314294"/>
    </source>
</evidence>
<evidence type="ECO:0000256" key="3">
    <source>
        <dbReference type="ARBA" id="ARBA00007351"/>
    </source>
</evidence>
<evidence type="ECO:0000256" key="1">
    <source>
        <dbReference type="ARBA" id="ARBA00004434"/>
    </source>
</evidence>
<keyword evidence="6" id="KW-0809">Transit peptide</keyword>
<dbReference type="Pfam" id="PF05392">
    <property type="entry name" value="COX7B"/>
    <property type="match status" value="1"/>
</dbReference>
<evidence type="ECO:0000313" key="10">
    <source>
        <dbReference type="EMBL" id="TNN58114.1"/>
    </source>
</evidence>
<keyword evidence="5" id="KW-0999">Mitochondrion inner membrane</keyword>
<dbReference type="GO" id="GO:0005743">
    <property type="term" value="C:mitochondrial inner membrane"/>
    <property type="evidence" value="ECO:0007669"/>
    <property type="project" value="UniProtKB-SubCell"/>
</dbReference>
<keyword evidence="8" id="KW-0496">Mitochondrion</keyword>
<evidence type="ECO:0000256" key="5">
    <source>
        <dbReference type="ARBA" id="ARBA00022792"/>
    </source>
</evidence>
<reference evidence="10 11" key="1">
    <citation type="submission" date="2019-03" db="EMBL/GenBank/DDBJ databases">
        <title>First draft genome of Liparis tanakae, snailfish: a comprehensive survey of snailfish specific genes.</title>
        <authorList>
            <person name="Kim W."/>
            <person name="Song I."/>
            <person name="Jeong J.-H."/>
            <person name="Kim D."/>
            <person name="Kim S."/>
            <person name="Ryu S."/>
            <person name="Song J.Y."/>
            <person name="Lee S.K."/>
        </authorList>
    </citation>
    <scope>NUCLEOTIDE SEQUENCE [LARGE SCALE GENOMIC DNA]</scope>
    <source>
        <tissue evidence="10">Muscle</tissue>
    </source>
</reference>
<evidence type="ECO:0000256" key="8">
    <source>
        <dbReference type="ARBA" id="ARBA00023128"/>
    </source>
</evidence>
<accession>A0A4Z2GZU0</accession>
<dbReference type="InterPro" id="IPR023272">
    <property type="entry name" value="Cyt_c_oxidase_suVIIB_dom_sf"/>
</dbReference>
<dbReference type="GO" id="GO:0006123">
    <property type="term" value="P:mitochondrial electron transport, cytochrome c to oxygen"/>
    <property type="evidence" value="ECO:0007669"/>
    <property type="project" value="InterPro"/>
</dbReference>
<keyword evidence="7" id="KW-1133">Transmembrane helix</keyword>
<comment type="subcellular location">
    <subcellularLocation>
        <location evidence="1">Mitochondrion inner membrane</location>
        <topology evidence="1">Single-pass membrane protein</topology>
    </subcellularLocation>
</comment>